<evidence type="ECO:0000313" key="2">
    <source>
        <dbReference type="Proteomes" id="UP000182278"/>
    </source>
</evidence>
<accession>A0A1J4SD62</accession>
<dbReference type="AlphaFoldDB" id="A0A1J4SD62"/>
<dbReference type="EMBL" id="MNUO01000052">
    <property type="protein sequence ID" value="OIN97335.1"/>
    <property type="molecule type" value="Genomic_DNA"/>
</dbReference>
<reference evidence="1 2" key="1">
    <citation type="journal article" date="2016" name="Environ. Microbiol.">
        <title>Genomic resolution of a cold subsurface aquifer community provides metabolic insights for novel microbes adapted to high CO concentrations.</title>
        <authorList>
            <person name="Probst A.J."/>
            <person name="Castelle C.J."/>
            <person name="Singh A."/>
            <person name="Brown C.T."/>
            <person name="Anantharaman K."/>
            <person name="Sharon I."/>
            <person name="Hug L.A."/>
            <person name="Burstein D."/>
            <person name="Emerson J.B."/>
            <person name="Thomas B.C."/>
            <person name="Banfield J.F."/>
        </authorList>
    </citation>
    <scope>NUCLEOTIDE SEQUENCE [LARGE SCALE GENOMIC DNA]</scope>
    <source>
        <strain evidence="1">CG1_02_38_46</strain>
    </source>
</reference>
<gene>
    <name evidence="1" type="ORF">AUJ66_03650</name>
</gene>
<organism evidence="1 2">
    <name type="scientific">Candidatus Desantisbacteria bacterium CG1_02_38_46</name>
    <dbReference type="NCBI Taxonomy" id="1817893"/>
    <lineage>
        <taxon>Bacteria</taxon>
        <taxon>Candidatus Desantisiibacteriota</taxon>
    </lineage>
</organism>
<sequence length="71" mass="8491">MKCDGLETSMKEYKDKNYYFYHQPKLVNRSRCYTYDPGGGCLFCGNKTFRYYSTAYGKKYFQCEKYSGINH</sequence>
<dbReference type="STRING" id="1817893.AUJ66_03650"/>
<dbReference type="Proteomes" id="UP000182278">
    <property type="component" value="Unassembled WGS sequence"/>
</dbReference>
<proteinExistence type="predicted"/>
<evidence type="ECO:0000313" key="1">
    <source>
        <dbReference type="EMBL" id="OIN97335.1"/>
    </source>
</evidence>
<comment type="caution">
    <text evidence="1">The sequence shown here is derived from an EMBL/GenBank/DDBJ whole genome shotgun (WGS) entry which is preliminary data.</text>
</comment>
<name>A0A1J4SD62_9BACT</name>
<protein>
    <submittedName>
        <fullName evidence="1">Uncharacterized protein</fullName>
    </submittedName>
</protein>